<feature type="transmembrane region" description="Helical" evidence="1">
    <location>
        <begin position="6"/>
        <end position="25"/>
    </location>
</feature>
<feature type="transmembrane region" description="Helical" evidence="1">
    <location>
        <begin position="143"/>
        <end position="170"/>
    </location>
</feature>
<keyword evidence="3" id="KW-1185">Reference proteome</keyword>
<accession>A0A2T3BCM9</accession>
<dbReference type="STRING" id="857342.A0A2T3BCM9"/>
<keyword evidence="1" id="KW-0812">Transmembrane</keyword>
<dbReference type="GeneID" id="36577073"/>
<organism evidence="2 3">
    <name type="scientific">Amorphotheca resinae ATCC 22711</name>
    <dbReference type="NCBI Taxonomy" id="857342"/>
    <lineage>
        <taxon>Eukaryota</taxon>
        <taxon>Fungi</taxon>
        <taxon>Dikarya</taxon>
        <taxon>Ascomycota</taxon>
        <taxon>Pezizomycotina</taxon>
        <taxon>Leotiomycetes</taxon>
        <taxon>Helotiales</taxon>
        <taxon>Amorphothecaceae</taxon>
        <taxon>Amorphotheca</taxon>
    </lineage>
</organism>
<gene>
    <name evidence="2" type="ORF">M430DRAFT_62410</name>
</gene>
<dbReference type="Proteomes" id="UP000241818">
    <property type="component" value="Unassembled WGS sequence"/>
</dbReference>
<keyword evidence="1" id="KW-0472">Membrane</keyword>
<dbReference type="OrthoDB" id="4218123at2759"/>
<feature type="transmembrane region" description="Helical" evidence="1">
    <location>
        <begin position="46"/>
        <end position="69"/>
    </location>
</feature>
<evidence type="ECO:0000256" key="1">
    <source>
        <dbReference type="SAM" id="Phobius"/>
    </source>
</evidence>
<reference evidence="2 3" key="1">
    <citation type="journal article" date="2018" name="New Phytol.">
        <title>Comparative genomics and transcriptomics depict ericoid mycorrhizal fungi as versatile saprotrophs and plant mutualists.</title>
        <authorList>
            <person name="Martino E."/>
            <person name="Morin E."/>
            <person name="Grelet G.A."/>
            <person name="Kuo A."/>
            <person name="Kohler A."/>
            <person name="Daghino S."/>
            <person name="Barry K.W."/>
            <person name="Cichocki N."/>
            <person name="Clum A."/>
            <person name="Dockter R.B."/>
            <person name="Hainaut M."/>
            <person name="Kuo R.C."/>
            <person name="LaButti K."/>
            <person name="Lindahl B.D."/>
            <person name="Lindquist E.A."/>
            <person name="Lipzen A."/>
            <person name="Khouja H.R."/>
            <person name="Magnuson J."/>
            <person name="Murat C."/>
            <person name="Ohm R.A."/>
            <person name="Singer S.W."/>
            <person name="Spatafora J.W."/>
            <person name="Wang M."/>
            <person name="Veneault-Fourrey C."/>
            <person name="Henrissat B."/>
            <person name="Grigoriev I.V."/>
            <person name="Martin F.M."/>
            <person name="Perotto S."/>
        </authorList>
    </citation>
    <scope>NUCLEOTIDE SEQUENCE [LARGE SCALE GENOMIC DNA]</scope>
    <source>
        <strain evidence="2 3">ATCC 22711</strain>
    </source>
</reference>
<dbReference type="AlphaFoldDB" id="A0A2T3BCM9"/>
<dbReference type="RefSeq" id="XP_024724659.1">
    <property type="nucleotide sequence ID" value="XM_024868992.1"/>
</dbReference>
<protein>
    <submittedName>
        <fullName evidence="2">Uncharacterized protein</fullName>
    </submittedName>
</protein>
<proteinExistence type="predicted"/>
<dbReference type="PANTHER" id="PTHR39470:SF1">
    <property type="entry name" value="CHORISMATE SYNTHASE PROTEIN"/>
    <property type="match status" value="1"/>
</dbReference>
<sequence length="357" mass="39705">MAISWGTIKSLLIFFGPMLLPKAITYYRSLRAAPTYGRSVRPAPRAVSRALLILFVTGVAFLLTSLPLASPENIFSLTQSRLQIPIDVLFTRLSALRPHGLTPADLLLRTKIESRDSRLLYFQYGPDVLTNCQFCSADEPRSYFYYALPALLAPHLFNLCVLALVTSGLFTGREGAVWRSTATIAAAAVALLDLYAVGSYAYHANGMATRLQDIDMFFWRMRAYRGTLLAALDGIIGYLLYLSSTNRAFLNPPSTAERVETSTRILDAARSKVMALSVLRNTINRDEELRTLGRAYWLNYGRLMSEAMEEREVIEGVNNALENRINVTTISADADRYIQAILDPLTPVPGMNGNVEM</sequence>
<name>A0A2T3BCM9_AMORE</name>
<dbReference type="PANTHER" id="PTHR39470">
    <property type="entry name" value="CHROMOSOME 10, WHOLE GENOME SHOTGUN SEQUENCE"/>
    <property type="match status" value="1"/>
</dbReference>
<feature type="transmembrane region" description="Helical" evidence="1">
    <location>
        <begin position="182"/>
        <end position="203"/>
    </location>
</feature>
<dbReference type="EMBL" id="KZ679006">
    <property type="protein sequence ID" value="PSS27134.1"/>
    <property type="molecule type" value="Genomic_DNA"/>
</dbReference>
<evidence type="ECO:0000313" key="3">
    <source>
        <dbReference type="Proteomes" id="UP000241818"/>
    </source>
</evidence>
<feature type="transmembrane region" description="Helical" evidence="1">
    <location>
        <begin position="223"/>
        <end position="242"/>
    </location>
</feature>
<dbReference type="InParanoid" id="A0A2T3BCM9"/>
<evidence type="ECO:0000313" key="2">
    <source>
        <dbReference type="EMBL" id="PSS27134.1"/>
    </source>
</evidence>
<keyword evidence="1" id="KW-1133">Transmembrane helix</keyword>